<sequence length="67" mass="7672">MDIFLGPISWIEVGDANQSRGQLDDLIPISVLNYYYNKVSLPQQQQLTLKLAIWKLERTPSSLFFAS</sequence>
<dbReference type="Proteomes" id="UP001372338">
    <property type="component" value="Unassembled WGS sequence"/>
</dbReference>
<comment type="caution">
    <text evidence="1">The sequence shown here is derived from an EMBL/GenBank/DDBJ whole genome shotgun (WGS) entry which is preliminary data.</text>
</comment>
<keyword evidence="2" id="KW-1185">Reference proteome</keyword>
<dbReference type="EMBL" id="JAYWIO010000008">
    <property type="protein sequence ID" value="KAK7247144.1"/>
    <property type="molecule type" value="Genomic_DNA"/>
</dbReference>
<accession>A0AAN9E657</accession>
<organism evidence="1 2">
    <name type="scientific">Crotalaria pallida</name>
    <name type="common">Smooth rattlebox</name>
    <name type="synonym">Crotalaria striata</name>
    <dbReference type="NCBI Taxonomy" id="3830"/>
    <lineage>
        <taxon>Eukaryota</taxon>
        <taxon>Viridiplantae</taxon>
        <taxon>Streptophyta</taxon>
        <taxon>Embryophyta</taxon>
        <taxon>Tracheophyta</taxon>
        <taxon>Spermatophyta</taxon>
        <taxon>Magnoliopsida</taxon>
        <taxon>eudicotyledons</taxon>
        <taxon>Gunneridae</taxon>
        <taxon>Pentapetalae</taxon>
        <taxon>rosids</taxon>
        <taxon>fabids</taxon>
        <taxon>Fabales</taxon>
        <taxon>Fabaceae</taxon>
        <taxon>Papilionoideae</taxon>
        <taxon>50 kb inversion clade</taxon>
        <taxon>genistoids sensu lato</taxon>
        <taxon>core genistoids</taxon>
        <taxon>Crotalarieae</taxon>
        <taxon>Crotalaria</taxon>
    </lineage>
</organism>
<dbReference type="AlphaFoldDB" id="A0AAN9E657"/>
<evidence type="ECO:0000313" key="2">
    <source>
        <dbReference type="Proteomes" id="UP001372338"/>
    </source>
</evidence>
<proteinExistence type="predicted"/>
<protein>
    <submittedName>
        <fullName evidence="1">Uncharacterized protein</fullName>
    </submittedName>
</protein>
<name>A0AAN9E657_CROPI</name>
<evidence type="ECO:0000313" key="1">
    <source>
        <dbReference type="EMBL" id="KAK7247144.1"/>
    </source>
</evidence>
<reference evidence="1 2" key="1">
    <citation type="submission" date="2024-01" db="EMBL/GenBank/DDBJ databases">
        <title>The genomes of 5 underutilized Papilionoideae crops provide insights into root nodulation and disease resistanc.</title>
        <authorList>
            <person name="Yuan L."/>
        </authorList>
    </citation>
    <scope>NUCLEOTIDE SEQUENCE [LARGE SCALE GENOMIC DNA]</scope>
    <source>
        <strain evidence="1">ZHUSHIDOU_FW_LH</strain>
        <tissue evidence="1">Leaf</tissue>
    </source>
</reference>
<gene>
    <name evidence="1" type="ORF">RIF29_42021</name>
</gene>